<feature type="region of interest" description="Disordered" evidence="2">
    <location>
        <begin position="103"/>
        <end position="124"/>
    </location>
</feature>
<feature type="region of interest" description="Disordered" evidence="2">
    <location>
        <begin position="1462"/>
        <end position="1483"/>
    </location>
</feature>
<dbReference type="NCBIfam" id="TIGR01965">
    <property type="entry name" value="VCBS_repeat"/>
    <property type="match status" value="10"/>
</dbReference>
<dbReference type="InterPro" id="IPR001343">
    <property type="entry name" value="Hemolysn_Ca-bd"/>
</dbReference>
<name>A0A379KKW2_PSEPU</name>
<evidence type="ECO:0000256" key="1">
    <source>
        <dbReference type="ARBA" id="ARBA00022837"/>
    </source>
</evidence>
<keyword evidence="1" id="KW-0106">Calcium</keyword>
<evidence type="ECO:0000313" key="4">
    <source>
        <dbReference type="Proteomes" id="UP000254602"/>
    </source>
</evidence>
<dbReference type="InterPro" id="IPR047777">
    <property type="entry name" value="LapA-like_RM"/>
</dbReference>
<dbReference type="NCBIfam" id="NF033682">
    <property type="entry name" value="retention_LapA"/>
    <property type="match status" value="1"/>
</dbReference>
<dbReference type="InterPro" id="IPR018511">
    <property type="entry name" value="Hemolysin-typ_Ca-bd_CS"/>
</dbReference>
<dbReference type="PRINTS" id="PR00313">
    <property type="entry name" value="CABNDNGRPT"/>
</dbReference>
<dbReference type="GO" id="GO:0005509">
    <property type="term" value="F:calcium ion binding"/>
    <property type="evidence" value="ECO:0007669"/>
    <property type="project" value="InterPro"/>
</dbReference>
<dbReference type="RefSeq" id="WP_115274143.1">
    <property type="nucleotide sequence ID" value="NZ_UGUY01000001.1"/>
</dbReference>
<dbReference type="InterPro" id="IPR019960">
    <property type="entry name" value="T1SS_VCA0849"/>
</dbReference>
<dbReference type="Pfam" id="PF17963">
    <property type="entry name" value="Big_9"/>
    <property type="match status" value="12"/>
</dbReference>
<dbReference type="Pfam" id="PF00353">
    <property type="entry name" value="HemolysinCabind"/>
    <property type="match status" value="1"/>
</dbReference>
<organism evidence="3 4">
    <name type="scientific">Pseudomonas putida</name>
    <name type="common">Arthrobacter siderocapsulatus</name>
    <dbReference type="NCBI Taxonomy" id="303"/>
    <lineage>
        <taxon>Bacteria</taxon>
        <taxon>Pseudomonadati</taxon>
        <taxon>Pseudomonadota</taxon>
        <taxon>Gammaproteobacteria</taxon>
        <taxon>Pseudomonadales</taxon>
        <taxon>Pseudomonadaceae</taxon>
        <taxon>Pseudomonas</taxon>
    </lineage>
</organism>
<feature type="compositionally biased region" description="Polar residues" evidence="2">
    <location>
        <begin position="1466"/>
        <end position="1483"/>
    </location>
</feature>
<dbReference type="Proteomes" id="UP000254602">
    <property type="component" value="Unassembled WGS sequence"/>
</dbReference>
<dbReference type="EMBL" id="UGUY01000001">
    <property type="protein sequence ID" value="SUD68623.1"/>
    <property type="molecule type" value="Genomic_DNA"/>
</dbReference>
<protein>
    <submittedName>
        <fullName evidence="3">Outer membrane adhesin-like protein</fullName>
        <ecNumber evidence="3">3.4.24.40</ecNumber>
    </submittedName>
</protein>
<dbReference type="InterPro" id="IPR010221">
    <property type="entry name" value="VCBS_dom"/>
</dbReference>
<accession>A0A379KKW2</accession>
<dbReference type="SUPFAM" id="SSF51120">
    <property type="entry name" value="beta-Roll"/>
    <property type="match status" value="1"/>
</dbReference>
<dbReference type="GO" id="GO:0016787">
    <property type="term" value="F:hydrolase activity"/>
    <property type="evidence" value="ECO:0007669"/>
    <property type="project" value="UniProtKB-KW"/>
</dbReference>
<dbReference type="PROSITE" id="PS00330">
    <property type="entry name" value="HEMOLYSIN_CALCIUM"/>
    <property type="match status" value="1"/>
</dbReference>
<dbReference type="NCBIfam" id="TIGR03661">
    <property type="entry name" value="T1SS_VCA0849"/>
    <property type="match status" value="1"/>
</dbReference>
<evidence type="ECO:0000313" key="3">
    <source>
        <dbReference type="EMBL" id="SUD68623.1"/>
    </source>
</evidence>
<sequence>MAKSVGVVSKVVGQVFAVGSDGSRRPLIEGDRLYAGEQLQTGTAGAVAVRLHNGAELTLGRDSSLAMTEKLLANQAAPVQAQDVAPSEAQLSDVERIQRAIAAGDDPSVNTEAPAAGNGGNGAPGALGGGHSFVLLTEVADRVDPVVGFPTAGFNGIPELANRYVGGLDGSGRDSLGAGNGGNGGLPPGPPNPPEQPNPPITPIDEDSPVALRGLNVSPGELSLDEANLPQGSASNPATLTQQGSFTVLAPDGVYNLSVGGINVVTAGVVTGVGQSITTGLGNTLTITGYNPATGVVSYSYTLTGAEQHVEGAGNNSQGEQLPVLVSDSDGDVAQGSLDVIVRDDAPQAVDDSNALAATEQQTELTGNVLGNDVQGADRVPGGPVIAGTFTGTYGTLVLAADGSYTYTLNTNDPDFTSLGGGGQGVESFTYTIKDADGDTSSATLTLNVTNLNDPVTLDGLGVQGGELTVSESNLQDGSAPDASALTQQGTFKITAPDGLQSLSVGGISVVSGGVAAGFPQSIVTPEGNTLTVTGYDPTTGVVSYSYTLVDNENHPGGEGSISEVFQVVATDVDGSTATGSLDVTLRDDVPQAVDDSNAVAATEQQTELTGNVLGNDVQGADRVPGGPVIAGTFTGTYGTLVLAADGSYTYTLNTSDPDFKSLGGGGQGVENFTYTIKDADGDTSSATLTLNVTNLNDPVTLDGLGVQGGELTVSESNLQDGSAPDASALTQQGTFKITAPDGLQSLSVGGISVVSGGVAAGFPQSIVTPEGNTLTVTGYDPTTGVVSYSYTLVDNENHPVGEGSISEVFQVIATDVDGSTATGSLDVTLRDDVPQAVDDSNAVAATEQQTELTGNVLGNDVQGADRVPGGPVIAGTFTGTYGTLVLAADGSYTYTLNTNDPDFTSLGGGGQGVENFTYTIKDADGDTSSATLTLNVTNLNDPVTLDGLGVQGGELTVSESNLQDGSAPDASALTQQGTFKITAPDGLQSLSVGGISVVSGGVAAGFPQSIVTPEGNTLTVTGYDPTTGVVSYSYTLVDNENHPVGEGSISEVFQVIATDVDGSTATGSLDVTLRDDVPQAVDDSNAVAVTEQQTELTGNVLGNDVQGADRVPGGPVIAGTFTGTYGTLVLAADGSYTYTLNTNDPDFTSLGGGGQGVESFTYTIKDADGDTSSATLTLNVTNLNDPVTLDGLGVQGGELTVSESNLQDGSAPDAGALTQQGTFKITAPDGLQSLSVGGISVVSGGVAAGFPQSIVTPEGNTLTVTGYDPTTGVVSYSYTLVDNENHPGGEGSISEVFQVIATDVDGSTATGSLDVNIVDDLPQADDDQAAVAKGGVVYGNVMYNDVVGADVRGDGQYVVGVRAGSDTSTSAIGQLNTQVNGQYGYLTIDAQGNAEYHSNPNVTSPRDAVDTFVYTIRDADGDESTTTITINVHNSLMACEDRDITVHEKALDLQKDGNDLAAGNVTGSDPASSQETTSGTLVGSASGGVGALTYTLVGNAVGQYGQIQLNADGSYTYTLTSPANSPTHANDGANTVTETFTYQVQDSLGNSTTSTIVITIVDDVPTASSDFVSVAKGDVVYGNVMYNDVVGADVRGDGQYVVGVRAGSDTSTSAIGQLNTQVNGQYGYLTIDAEGNAEYHSNPNVTSPRDAVDTFVYTIRDADGDESTTTITINVHSALMTCADHDVTVYEKALDLHKDGGDLAAGTVIGSDPASHQETASGTLAGSTSGGVGALTYTLVGNAVGQYGQILLNADGSYTYTLTSPANSPTHANDGANTVTETFTYQVQDSQGNSTTSTIVISIVDDVPTANADFVSVAKGDVVSGNVMYNDVVGADTLSDGKYVVGVRAGNDTSSSALGQLDSQVHGQYGYLIIDAQGNAEYHSNPDAVAPRDALDTFVYTVRDADGDESTTTITINVHNPSLQPCGDGGVTVFENALDLHRDGHDLAVGTATGSDPESTRETASGSLVGQVAGGVGALTYTLVGDAVGQYGQLLLNADGSYTYTLTSPANSPTHANDGANTVTESFTYRVQDTVGNWTTSSVSITIVDDVPQAHCDFISVGKGDIVRGNVMYNDVVGADTSNDGAYVIGVRAGHDTSTAANGQLDSHVYGQYGYLTLDAQGNAEYHSNPNAVAPRDALDTFVYTIRDADGDESTATVTINVHDQSLQPCGDGGVTVYEKALDLTKDGQDLAAGNVNGSEPCSTAETAVGSLVGQVGGGVGALTYSLIGNGIGEYGQIHLNADGSYTYTLTSPANSPTHANDGANTVGESFTYRVEDTQGNWTTSSVTITIVDDVPQAHCDFVSVSKGEEVRGNVLSNDVIGADVPGDCGYVVGVRAGDDTCTSAIGQLGSQVVGQYGYLILDARGNAIYHSDPSVVAPRDATDTFVYTIRDADGDESTATITINVHDNSIAECGAGYARGQEQRVVDRSAFTLDASSMTAALVVLGYLGASGMVNAQGNAEEVINVTLRKGEALQLNHTPDGGDLAMQWKDAGGSYQSIASGDSFTASHDGVYSIHLSDPLGAAKGGEGYKLNMVLDYANVQDAAPLMGAGSEHFTAGVIDIASLEAHAAAAQGASATADYAQAEGAVTVDLSLEGAQDTGGAGVESFNGIYNLVGSDYDDTLIGNSADNVFNGGAGNDVLKGGGGNDILIGGNGSDTFVWQKNDSGHDTLNDFTPGSDKLDLSQLLTGEHATAASLDEYLHFKVSGAGATVVSTIEVSSVAGAAPTQTIDLAGVDLAQHYGVTAGAGGVISAGPDTATIINGMIDDHSLKVDTV</sequence>
<keyword evidence="3" id="KW-0378">Hydrolase</keyword>
<feature type="region of interest" description="Disordered" evidence="2">
    <location>
        <begin position="171"/>
        <end position="216"/>
    </location>
</feature>
<reference evidence="3 4" key="1">
    <citation type="submission" date="2018-06" db="EMBL/GenBank/DDBJ databases">
        <authorList>
            <consortium name="Pathogen Informatics"/>
            <person name="Doyle S."/>
        </authorList>
    </citation>
    <scope>NUCLEOTIDE SEQUENCE [LARGE SCALE GENOMIC DNA]</scope>
    <source>
        <strain evidence="3 4">NCTC7914</strain>
    </source>
</reference>
<dbReference type="EC" id="3.4.24.40" evidence="3"/>
<gene>
    <name evidence="3" type="primary">prtA</name>
    <name evidence="3" type="ORF">NCTC7914_02762</name>
</gene>
<evidence type="ECO:0000256" key="2">
    <source>
        <dbReference type="SAM" id="MobiDB-lite"/>
    </source>
</evidence>
<dbReference type="InterPro" id="IPR011049">
    <property type="entry name" value="Serralysin-like_metalloprot_C"/>
</dbReference>
<proteinExistence type="predicted"/>
<feature type="compositionally biased region" description="Pro residues" evidence="2">
    <location>
        <begin position="187"/>
        <end position="202"/>
    </location>
</feature>